<proteinExistence type="predicted"/>
<dbReference type="PANTHER" id="PTHR43884:SF20">
    <property type="entry name" value="ACYL-COA DEHYDROGENASE FADE28"/>
    <property type="match status" value="1"/>
</dbReference>
<dbReference type="InterPro" id="IPR006091">
    <property type="entry name" value="Acyl-CoA_Oxase/DH_mid-dom"/>
</dbReference>
<dbReference type="AlphaFoldDB" id="A0A846Y9S8"/>
<sequence>MEPTTGSTTLTREQRDSYLRDLNEESLPALMRSTWTWDDRALRRRLSELLTGLTAVDRLRAGKVECPRPVLDAAEARVLASAGEFVAEVLGPRLLADAGNPFRAQLLPLVRATGELTAEAARAIDTLAVDVTGQVIERDEELSGILPEDTWEAKAFGPKATGLARVAYSAGYTLSRTDYFPAAGLGAQAFTVAGSPTDDSVDLRRCTLAAAEKTGSWDPALVRTRAKATDTGWQLTGEKWFVPGAETAEKIFVVARNIGGPSLYLVDRNAPGVTVERLDSLDDVRPLARIVFESTPAVLIGHEGAGGRIMNRTVDRATTVLAAEQMGIVDRALKCLSKALPSADDSESWRSYTKKLADLEVIRAGATALWYRAVELQSGDDLDAAAAAAAMAHIGCSNAVRQVALRLTAVADDLDAADVTTIVTRARGTDLLLGGPALAHERLLERLGI</sequence>
<keyword evidence="2" id="KW-0274">FAD</keyword>
<protein>
    <recommendedName>
        <fullName evidence="4">Acyl-CoA oxidase/dehydrogenase middle domain-containing protein</fullName>
    </recommendedName>
</protein>
<gene>
    <name evidence="5" type="ORF">HGA15_00100</name>
</gene>
<evidence type="ECO:0000256" key="3">
    <source>
        <dbReference type="ARBA" id="ARBA00023002"/>
    </source>
</evidence>
<accession>A0A846Y9S8</accession>
<name>A0A846Y9S8_9NOCA</name>
<keyword evidence="6" id="KW-1185">Reference proteome</keyword>
<reference evidence="5 6" key="1">
    <citation type="submission" date="2020-04" db="EMBL/GenBank/DDBJ databases">
        <title>MicrobeNet Type strains.</title>
        <authorList>
            <person name="Nicholson A.C."/>
        </authorList>
    </citation>
    <scope>NUCLEOTIDE SEQUENCE [LARGE SCALE GENOMIC DNA]</scope>
    <source>
        <strain evidence="5 6">JCM 3332</strain>
    </source>
</reference>
<dbReference type="Gene3D" id="2.40.110.10">
    <property type="entry name" value="Butyryl-CoA Dehydrogenase, subunit A, domain 2"/>
    <property type="match status" value="1"/>
</dbReference>
<evidence type="ECO:0000256" key="1">
    <source>
        <dbReference type="ARBA" id="ARBA00022630"/>
    </source>
</evidence>
<feature type="domain" description="Acyl-CoA oxidase/dehydrogenase middle" evidence="4">
    <location>
        <begin position="208"/>
        <end position="280"/>
    </location>
</feature>
<comment type="caution">
    <text evidence="5">The sequence shown here is derived from an EMBL/GenBank/DDBJ whole genome shotgun (WGS) entry which is preliminary data.</text>
</comment>
<evidence type="ECO:0000259" key="4">
    <source>
        <dbReference type="Pfam" id="PF02770"/>
    </source>
</evidence>
<dbReference type="EMBL" id="JAAXOT010000001">
    <property type="protein sequence ID" value="NKY54582.1"/>
    <property type="molecule type" value="Genomic_DNA"/>
</dbReference>
<keyword evidence="3" id="KW-0560">Oxidoreductase</keyword>
<dbReference type="Proteomes" id="UP000570678">
    <property type="component" value="Unassembled WGS sequence"/>
</dbReference>
<dbReference type="Pfam" id="PF02770">
    <property type="entry name" value="Acyl-CoA_dh_M"/>
    <property type="match status" value="1"/>
</dbReference>
<dbReference type="RefSeq" id="WP_062971189.1">
    <property type="nucleotide sequence ID" value="NZ_JAAXOT010000001.1"/>
</dbReference>
<dbReference type="SUPFAM" id="SSF56645">
    <property type="entry name" value="Acyl-CoA dehydrogenase NM domain-like"/>
    <property type="match status" value="1"/>
</dbReference>
<organism evidence="5 6">
    <name type="scientific">Nocardia flavorosea</name>
    <dbReference type="NCBI Taxonomy" id="53429"/>
    <lineage>
        <taxon>Bacteria</taxon>
        <taxon>Bacillati</taxon>
        <taxon>Actinomycetota</taxon>
        <taxon>Actinomycetes</taxon>
        <taxon>Mycobacteriales</taxon>
        <taxon>Nocardiaceae</taxon>
        <taxon>Nocardia</taxon>
    </lineage>
</organism>
<dbReference type="GO" id="GO:0003995">
    <property type="term" value="F:acyl-CoA dehydrogenase activity"/>
    <property type="evidence" value="ECO:0007669"/>
    <property type="project" value="TreeGrafter"/>
</dbReference>
<dbReference type="InterPro" id="IPR009100">
    <property type="entry name" value="AcylCoA_DH/oxidase_NM_dom_sf"/>
</dbReference>
<evidence type="ECO:0000256" key="2">
    <source>
        <dbReference type="ARBA" id="ARBA00022827"/>
    </source>
</evidence>
<dbReference type="InterPro" id="IPR046373">
    <property type="entry name" value="Acyl-CoA_Oxase/DH_mid-dom_sf"/>
</dbReference>
<dbReference type="PANTHER" id="PTHR43884">
    <property type="entry name" value="ACYL-COA DEHYDROGENASE"/>
    <property type="match status" value="1"/>
</dbReference>
<keyword evidence="1" id="KW-0285">Flavoprotein</keyword>
<evidence type="ECO:0000313" key="6">
    <source>
        <dbReference type="Proteomes" id="UP000570678"/>
    </source>
</evidence>
<evidence type="ECO:0000313" key="5">
    <source>
        <dbReference type="EMBL" id="NKY54582.1"/>
    </source>
</evidence>